<feature type="compositionally biased region" description="Basic and acidic residues" evidence="10">
    <location>
        <begin position="16"/>
        <end position="27"/>
    </location>
</feature>
<dbReference type="Proteomes" id="UP000288859">
    <property type="component" value="Unassembled WGS sequence"/>
</dbReference>
<accession>A0A438N0I6</accession>
<evidence type="ECO:0000313" key="12">
    <source>
        <dbReference type="Proteomes" id="UP000288859"/>
    </source>
</evidence>
<dbReference type="InterPro" id="IPR022751">
    <property type="entry name" value="Alpha_mannosyltransferase"/>
</dbReference>
<evidence type="ECO:0000256" key="2">
    <source>
        <dbReference type="ARBA" id="ARBA00004922"/>
    </source>
</evidence>
<dbReference type="VEuPathDB" id="FungiDB:PV10_05349"/>
<dbReference type="GO" id="GO:0000026">
    <property type="term" value="F:alpha-1,2-mannosyltransferase activity"/>
    <property type="evidence" value="ECO:0007669"/>
    <property type="project" value="TreeGrafter"/>
</dbReference>
<evidence type="ECO:0000256" key="10">
    <source>
        <dbReference type="SAM" id="MobiDB-lite"/>
    </source>
</evidence>
<dbReference type="PANTHER" id="PTHR31646:SF1">
    <property type="entry name" value="ALPHA-1,2-MANNOSYLTRANSFERASE MNN2"/>
    <property type="match status" value="1"/>
</dbReference>
<name>A0A438N0I6_EXOME</name>
<evidence type="ECO:0000256" key="1">
    <source>
        <dbReference type="ARBA" id="ARBA00004323"/>
    </source>
</evidence>
<keyword evidence="4" id="KW-0808">Transferase</keyword>
<evidence type="ECO:0000256" key="3">
    <source>
        <dbReference type="ARBA" id="ARBA00009105"/>
    </source>
</evidence>
<evidence type="ECO:0000256" key="4">
    <source>
        <dbReference type="ARBA" id="ARBA00022679"/>
    </source>
</evidence>
<dbReference type="GO" id="GO:0000139">
    <property type="term" value="C:Golgi membrane"/>
    <property type="evidence" value="ECO:0007669"/>
    <property type="project" value="UniProtKB-SubCell"/>
</dbReference>
<keyword evidence="5" id="KW-0812">Transmembrane</keyword>
<dbReference type="Pfam" id="PF11051">
    <property type="entry name" value="Mannosyl_trans3"/>
    <property type="match status" value="2"/>
</dbReference>
<comment type="caution">
    <text evidence="11">The sequence shown here is derived from an EMBL/GenBank/DDBJ whole genome shotgun (WGS) entry which is preliminary data.</text>
</comment>
<comment type="subcellular location">
    <subcellularLocation>
        <location evidence="1">Golgi apparatus membrane</location>
        <topology evidence="1">Single-pass type II membrane protein</topology>
    </subcellularLocation>
</comment>
<dbReference type="OrthoDB" id="4484309at2759"/>
<comment type="similarity">
    <text evidence="3">Belongs to the MNN1/MNT family.</text>
</comment>
<sequence>MPPLAPSFTQDLTYDDYPKDQYRDQIKPPRPSDPFGALSWVRSKSTDVMVGKARGPPQVRRVSRSALLLAILASSLYILYSYRSGVLLFRSSTSTSNPNPVDPLYEARISFWSSIYPNIVQNKPQCEPFRPVAGNPVGFDSTKHDELRPDRLAISPEQATELRSSHQRFTAHLVSANYTLPFTPHTRGIVTTAGGQYLPVALLSLRMLRATGSQLPVEVFLASHSEWDSQICGIIFPTLNARCIVLEDIFNPSGQEAAPSINKYQYKIMSILFSSFEEVLFLDSDCFPVFDPSVYFKTKPFRTTGMIRWPDFWFPSEHSKFFEIAGIPQPELWAQASTESGELFYAKKNHTNSLLLALYYNIYGPDFYYPLQSQGNPGEGDKETFVWSAVAFNETFHSVQKPVQALGYRSKAGEWRGSAMIQFDPLEDLHNQKSLKSPAVADEDRGKMPVRPAFVHVNFPKIDPGSIFDDVSFGVTGPTKDTDGRLRRIWHEDAQGSIAYFGYDLERKLWEVVKEIACEYEETILAWQGKTAICERATQYWDTVFAQEDSRSISG</sequence>
<feature type="region of interest" description="Disordered" evidence="10">
    <location>
        <begin position="1"/>
        <end position="34"/>
    </location>
</feature>
<keyword evidence="7" id="KW-1133">Transmembrane helix</keyword>
<protein>
    <recommendedName>
        <fullName evidence="13">Alpha-1,2-mannosyltransferase</fullName>
    </recommendedName>
</protein>
<evidence type="ECO:0000256" key="6">
    <source>
        <dbReference type="ARBA" id="ARBA00022968"/>
    </source>
</evidence>
<evidence type="ECO:0000313" key="11">
    <source>
        <dbReference type="EMBL" id="RVX69122.1"/>
    </source>
</evidence>
<organism evidence="11 12">
    <name type="scientific">Exophiala mesophila</name>
    <name type="common">Black yeast-like fungus</name>
    <dbReference type="NCBI Taxonomy" id="212818"/>
    <lineage>
        <taxon>Eukaryota</taxon>
        <taxon>Fungi</taxon>
        <taxon>Dikarya</taxon>
        <taxon>Ascomycota</taxon>
        <taxon>Pezizomycotina</taxon>
        <taxon>Eurotiomycetes</taxon>
        <taxon>Chaetothyriomycetidae</taxon>
        <taxon>Chaetothyriales</taxon>
        <taxon>Herpotrichiellaceae</taxon>
        <taxon>Exophiala</taxon>
    </lineage>
</organism>
<reference evidence="11 12" key="1">
    <citation type="submission" date="2017-03" db="EMBL/GenBank/DDBJ databases">
        <title>Genomes of endolithic fungi from Antarctica.</title>
        <authorList>
            <person name="Coleine C."/>
            <person name="Masonjones S."/>
            <person name="Stajich J.E."/>
        </authorList>
    </citation>
    <scope>NUCLEOTIDE SEQUENCE [LARGE SCALE GENOMIC DNA]</scope>
    <source>
        <strain evidence="11 12">CCFEE 6314</strain>
    </source>
</reference>
<comment type="pathway">
    <text evidence="2">Protein modification; protein glycosylation.</text>
</comment>
<gene>
    <name evidence="11" type="ORF">B0A52_06835</name>
</gene>
<dbReference type="AlphaFoldDB" id="A0A438N0I6"/>
<dbReference type="SUPFAM" id="SSF53448">
    <property type="entry name" value="Nucleotide-diphospho-sugar transferases"/>
    <property type="match status" value="1"/>
</dbReference>
<proteinExistence type="inferred from homology"/>
<evidence type="ECO:0000256" key="7">
    <source>
        <dbReference type="ARBA" id="ARBA00022989"/>
    </source>
</evidence>
<dbReference type="EMBL" id="NAJM01000032">
    <property type="protein sequence ID" value="RVX69122.1"/>
    <property type="molecule type" value="Genomic_DNA"/>
</dbReference>
<dbReference type="GO" id="GO:0046354">
    <property type="term" value="P:mannan biosynthetic process"/>
    <property type="evidence" value="ECO:0007669"/>
    <property type="project" value="TreeGrafter"/>
</dbReference>
<keyword evidence="8" id="KW-0333">Golgi apparatus</keyword>
<evidence type="ECO:0000256" key="8">
    <source>
        <dbReference type="ARBA" id="ARBA00023034"/>
    </source>
</evidence>
<dbReference type="PANTHER" id="PTHR31646">
    <property type="entry name" value="ALPHA-1,2-MANNOSYLTRANSFERASE MNN2"/>
    <property type="match status" value="1"/>
</dbReference>
<keyword evidence="9" id="KW-0472">Membrane</keyword>
<dbReference type="InterPro" id="IPR029044">
    <property type="entry name" value="Nucleotide-diphossugar_trans"/>
</dbReference>
<keyword evidence="6" id="KW-0735">Signal-anchor</keyword>
<evidence type="ECO:0000256" key="9">
    <source>
        <dbReference type="ARBA" id="ARBA00023136"/>
    </source>
</evidence>
<evidence type="ECO:0008006" key="13">
    <source>
        <dbReference type="Google" id="ProtNLM"/>
    </source>
</evidence>
<evidence type="ECO:0000256" key="5">
    <source>
        <dbReference type="ARBA" id="ARBA00022692"/>
    </source>
</evidence>